<evidence type="ECO:0000313" key="9">
    <source>
        <dbReference type="Proteomes" id="UP001206595"/>
    </source>
</evidence>
<dbReference type="GO" id="GO:0042795">
    <property type="term" value="P:snRNA transcription by RNA polymerase II"/>
    <property type="evidence" value="ECO:0007669"/>
    <property type="project" value="TreeGrafter"/>
</dbReference>
<gene>
    <name evidence="8" type="ORF">K450DRAFT_97725</name>
</gene>
<feature type="domain" description="Myb-like" evidence="6">
    <location>
        <begin position="66"/>
        <end position="119"/>
    </location>
</feature>
<dbReference type="RefSeq" id="XP_051442648.1">
    <property type="nucleotide sequence ID" value="XM_051593844.1"/>
</dbReference>
<dbReference type="EMBL" id="MU620938">
    <property type="protein sequence ID" value="KAI8577644.1"/>
    <property type="molecule type" value="Genomic_DNA"/>
</dbReference>
<evidence type="ECO:0000256" key="4">
    <source>
        <dbReference type="ARBA" id="ARBA00023242"/>
    </source>
</evidence>
<keyword evidence="4" id="KW-0539">Nucleus</keyword>
<feature type="region of interest" description="Disordered" evidence="5">
    <location>
        <begin position="293"/>
        <end position="347"/>
    </location>
</feature>
<keyword evidence="9" id="KW-1185">Reference proteome</keyword>
<evidence type="ECO:0000313" key="8">
    <source>
        <dbReference type="EMBL" id="KAI8577644.1"/>
    </source>
</evidence>
<feature type="domain" description="Myb-like" evidence="6">
    <location>
        <begin position="120"/>
        <end position="171"/>
    </location>
</feature>
<reference evidence="8" key="1">
    <citation type="submission" date="2021-06" db="EMBL/GenBank/DDBJ databases">
        <authorList>
            <consortium name="DOE Joint Genome Institute"/>
            <person name="Mondo S.J."/>
            <person name="Amses K.R."/>
            <person name="Simmons D.R."/>
            <person name="Longcore J.E."/>
            <person name="Seto K."/>
            <person name="Alves G.H."/>
            <person name="Bonds A.E."/>
            <person name="Quandt C.A."/>
            <person name="Davis W.J."/>
            <person name="Chang Y."/>
            <person name="Letcher P.M."/>
            <person name="Powell M.J."/>
            <person name="Kuo A."/>
            <person name="Labutti K."/>
            <person name="Pangilinan J."/>
            <person name="Andreopoulos W."/>
            <person name="Tritt A."/>
            <person name="Riley R."/>
            <person name="Hundley H."/>
            <person name="Johnson J."/>
            <person name="Lipzen A."/>
            <person name="Barry K."/>
            <person name="Berbee M.L."/>
            <person name="Buchler N.E."/>
            <person name="Grigoriev I.V."/>
            <person name="Spatafora J.W."/>
            <person name="Stajich J.E."/>
            <person name="James T.Y."/>
        </authorList>
    </citation>
    <scope>NUCLEOTIDE SEQUENCE</scope>
    <source>
        <strain evidence="8">AG</strain>
    </source>
</reference>
<dbReference type="GO" id="GO:0001006">
    <property type="term" value="F:RNA polymerase III type 3 promoter sequence-specific DNA binding"/>
    <property type="evidence" value="ECO:0007669"/>
    <property type="project" value="TreeGrafter"/>
</dbReference>
<dbReference type="InterPro" id="IPR009057">
    <property type="entry name" value="Homeodomain-like_sf"/>
</dbReference>
<dbReference type="Proteomes" id="UP001206595">
    <property type="component" value="Unassembled WGS sequence"/>
</dbReference>
<dbReference type="GO" id="GO:0000978">
    <property type="term" value="F:RNA polymerase II cis-regulatory region sequence-specific DNA binding"/>
    <property type="evidence" value="ECO:0007669"/>
    <property type="project" value="TreeGrafter"/>
</dbReference>
<dbReference type="GO" id="GO:0042796">
    <property type="term" value="P:snRNA transcription by RNA polymerase III"/>
    <property type="evidence" value="ECO:0007669"/>
    <property type="project" value="TreeGrafter"/>
</dbReference>
<feature type="domain" description="Myb-like" evidence="6">
    <location>
        <begin position="224"/>
        <end position="274"/>
    </location>
</feature>
<feature type="domain" description="HTH myb-type" evidence="7">
    <location>
        <begin position="66"/>
        <end position="118"/>
    </location>
</feature>
<dbReference type="SUPFAM" id="SSF46689">
    <property type="entry name" value="Homeodomain-like"/>
    <property type="match status" value="3"/>
</dbReference>
<feature type="domain" description="HTH myb-type" evidence="7">
    <location>
        <begin position="228"/>
        <end position="278"/>
    </location>
</feature>
<dbReference type="CDD" id="cd00167">
    <property type="entry name" value="SANT"/>
    <property type="match status" value="4"/>
</dbReference>
<evidence type="ECO:0000259" key="7">
    <source>
        <dbReference type="PROSITE" id="PS51294"/>
    </source>
</evidence>
<dbReference type="Pfam" id="PF00249">
    <property type="entry name" value="Myb_DNA-binding"/>
    <property type="match status" value="4"/>
</dbReference>
<proteinExistence type="predicted"/>
<dbReference type="PANTHER" id="PTHR46621">
    <property type="entry name" value="SNRNA-ACTIVATING PROTEIN COMPLEX SUBUNIT 4"/>
    <property type="match status" value="1"/>
</dbReference>
<evidence type="ECO:0000256" key="5">
    <source>
        <dbReference type="SAM" id="MobiDB-lite"/>
    </source>
</evidence>
<feature type="domain" description="HTH myb-type" evidence="7">
    <location>
        <begin position="120"/>
        <end position="171"/>
    </location>
</feature>
<evidence type="ECO:0000256" key="1">
    <source>
        <dbReference type="ARBA" id="ARBA00023015"/>
    </source>
</evidence>
<evidence type="ECO:0000256" key="2">
    <source>
        <dbReference type="ARBA" id="ARBA00023125"/>
    </source>
</evidence>
<name>A0AAD5E6G3_UMBRA</name>
<sequence length="347" mass="40560">MEAKRLMALDYHASGHHHLIWDVEKVSDERLEVYSVDRIDWKRVSKIYVPHRTPTECMIQWTTQEHPKINKTPWSVSENRKLIELVLKNGLYGNWEKIAVELGTNRTVSQCFSHYQSQASRQKAKRRWTKTEDRLLKVVIKSLGPRNWQQIAHIVGDRTGSQCLQRWTKALDPAIRRSRWVQEEDHVLKNAVQVYGLGNWRLVQKHIPGRTDMQCRERWVNVLDPDLNHSKFESEEMEKLHNMVNEQGPKWSMLAQHFPGRTDNQLLRAWKNHVLEIEKGLCLLEPSYESTSLHESEQYNRSEPVSPSQSVPADEEPHAPITSKKPSRKPTLAKSKRGGVVKRSRKN</sequence>
<accession>A0AAD5E6G3</accession>
<evidence type="ECO:0000256" key="3">
    <source>
        <dbReference type="ARBA" id="ARBA00023163"/>
    </source>
</evidence>
<keyword evidence="1" id="KW-0805">Transcription regulation</keyword>
<dbReference type="PROSITE" id="PS50090">
    <property type="entry name" value="MYB_LIKE"/>
    <property type="match status" value="4"/>
</dbReference>
<dbReference type="PANTHER" id="PTHR46621:SF1">
    <property type="entry name" value="SNRNA-ACTIVATING PROTEIN COMPLEX SUBUNIT 4"/>
    <property type="match status" value="1"/>
</dbReference>
<reference evidence="8" key="2">
    <citation type="journal article" date="2022" name="Proc. Natl. Acad. Sci. U.S.A.">
        <title>Diploid-dominant life cycles characterize the early evolution of Fungi.</title>
        <authorList>
            <person name="Amses K.R."/>
            <person name="Simmons D.R."/>
            <person name="Longcore J.E."/>
            <person name="Mondo S.J."/>
            <person name="Seto K."/>
            <person name="Jeronimo G.H."/>
            <person name="Bonds A.E."/>
            <person name="Quandt C.A."/>
            <person name="Davis W.J."/>
            <person name="Chang Y."/>
            <person name="Federici B.A."/>
            <person name="Kuo A."/>
            <person name="LaButti K."/>
            <person name="Pangilinan J."/>
            <person name="Andreopoulos W."/>
            <person name="Tritt A."/>
            <person name="Riley R."/>
            <person name="Hundley H."/>
            <person name="Johnson J."/>
            <person name="Lipzen A."/>
            <person name="Barry K."/>
            <person name="Lang B.F."/>
            <person name="Cuomo C.A."/>
            <person name="Buchler N.E."/>
            <person name="Grigoriev I.V."/>
            <person name="Spatafora J.W."/>
            <person name="Stajich J.E."/>
            <person name="James T.Y."/>
        </authorList>
    </citation>
    <scope>NUCLEOTIDE SEQUENCE</scope>
    <source>
        <strain evidence="8">AG</strain>
    </source>
</reference>
<dbReference type="InterPro" id="IPR001005">
    <property type="entry name" value="SANT/Myb"/>
</dbReference>
<feature type="compositionally biased region" description="Polar residues" evidence="5">
    <location>
        <begin position="301"/>
        <end position="311"/>
    </location>
</feature>
<comment type="caution">
    <text evidence="8">The sequence shown here is derived from an EMBL/GenBank/DDBJ whole genome shotgun (WGS) entry which is preliminary data.</text>
</comment>
<dbReference type="InterPro" id="IPR051575">
    <property type="entry name" value="Myb-like_DNA-bd"/>
</dbReference>
<feature type="compositionally biased region" description="Basic residues" evidence="5">
    <location>
        <begin position="334"/>
        <end position="347"/>
    </location>
</feature>
<feature type="domain" description="Myb-like" evidence="6">
    <location>
        <begin position="172"/>
        <end position="223"/>
    </location>
</feature>
<keyword evidence="3" id="KW-0804">Transcription</keyword>
<dbReference type="PROSITE" id="PS51294">
    <property type="entry name" value="HTH_MYB"/>
    <property type="match status" value="4"/>
</dbReference>
<protein>
    <submittedName>
        <fullName evidence="8">Uncharacterized protein</fullName>
    </submittedName>
</protein>
<feature type="domain" description="HTH myb-type" evidence="7">
    <location>
        <begin position="172"/>
        <end position="227"/>
    </location>
</feature>
<dbReference type="Gene3D" id="1.10.10.60">
    <property type="entry name" value="Homeodomain-like"/>
    <property type="match status" value="4"/>
</dbReference>
<dbReference type="AlphaFoldDB" id="A0AAD5E6G3"/>
<dbReference type="InterPro" id="IPR017930">
    <property type="entry name" value="Myb_dom"/>
</dbReference>
<dbReference type="SMART" id="SM00717">
    <property type="entry name" value="SANT"/>
    <property type="match status" value="4"/>
</dbReference>
<keyword evidence="2" id="KW-0238">DNA-binding</keyword>
<organism evidence="8 9">
    <name type="scientific">Umbelopsis ramanniana AG</name>
    <dbReference type="NCBI Taxonomy" id="1314678"/>
    <lineage>
        <taxon>Eukaryota</taxon>
        <taxon>Fungi</taxon>
        <taxon>Fungi incertae sedis</taxon>
        <taxon>Mucoromycota</taxon>
        <taxon>Mucoromycotina</taxon>
        <taxon>Umbelopsidomycetes</taxon>
        <taxon>Umbelopsidales</taxon>
        <taxon>Umbelopsidaceae</taxon>
        <taxon>Umbelopsis</taxon>
    </lineage>
</organism>
<dbReference type="GeneID" id="75919186"/>
<dbReference type="GO" id="GO:0019185">
    <property type="term" value="C:snRNA-activating protein complex"/>
    <property type="evidence" value="ECO:0007669"/>
    <property type="project" value="TreeGrafter"/>
</dbReference>
<dbReference type="FunFam" id="1.10.10.60:FF:000016">
    <property type="entry name" value="Transcriptional activator Myb isoform A"/>
    <property type="match status" value="1"/>
</dbReference>
<evidence type="ECO:0000259" key="6">
    <source>
        <dbReference type="PROSITE" id="PS50090"/>
    </source>
</evidence>